<reference evidence="3" key="1">
    <citation type="journal article" date="2010" name="Science">
        <title>Plasticity of animal genome architecture unmasked by rapid evolution of a pelagic tunicate.</title>
        <authorList>
            <person name="Denoeud F."/>
            <person name="Henriet S."/>
            <person name="Mungpakdee S."/>
            <person name="Aury J.M."/>
            <person name="Da Silva C."/>
            <person name="Brinkmann H."/>
            <person name="Mikhaleva J."/>
            <person name="Olsen L.C."/>
            <person name="Jubin C."/>
            <person name="Canestro C."/>
            <person name="Bouquet J.M."/>
            <person name="Danks G."/>
            <person name="Poulain J."/>
            <person name="Campsteijn C."/>
            <person name="Adamski M."/>
            <person name="Cross I."/>
            <person name="Yadetie F."/>
            <person name="Muffato M."/>
            <person name="Louis A."/>
            <person name="Butcher S."/>
            <person name="Tsagkogeorga G."/>
            <person name="Konrad A."/>
            <person name="Singh S."/>
            <person name="Jensen M.F."/>
            <person name="Cong E.H."/>
            <person name="Eikeseth-Otteraa H."/>
            <person name="Noel B."/>
            <person name="Anthouard V."/>
            <person name="Porcel B.M."/>
            <person name="Kachouri-Lafond R."/>
            <person name="Nishino A."/>
            <person name="Ugolini M."/>
            <person name="Chourrout P."/>
            <person name="Nishida H."/>
            <person name="Aasland R."/>
            <person name="Huzurbazar S."/>
            <person name="Westhof E."/>
            <person name="Delsuc F."/>
            <person name="Lehrach H."/>
            <person name="Reinhardt R."/>
            <person name="Weissenbach J."/>
            <person name="Roy S.W."/>
            <person name="Artiguenave F."/>
            <person name="Postlethwait J.H."/>
            <person name="Manak J.R."/>
            <person name="Thompson E.M."/>
            <person name="Jaillon O."/>
            <person name="Du Pasquier L."/>
            <person name="Boudinot P."/>
            <person name="Liberles D.A."/>
            <person name="Volff J.N."/>
            <person name="Philippe H."/>
            <person name="Lenhard B."/>
            <person name="Roest Crollius H."/>
            <person name="Wincker P."/>
            <person name="Chourrout D."/>
        </authorList>
    </citation>
    <scope>NUCLEOTIDE SEQUENCE [LARGE SCALE GENOMIC DNA]</scope>
</reference>
<dbReference type="OrthoDB" id="10446867at2759"/>
<feature type="compositionally biased region" description="Polar residues" evidence="1">
    <location>
        <begin position="255"/>
        <end position="264"/>
    </location>
</feature>
<accession>E4WX49</accession>
<dbReference type="EMBL" id="FN653018">
    <property type="protein sequence ID" value="CBY21941.1"/>
    <property type="molecule type" value="Genomic_DNA"/>
</dbReference>
<sequence length="304" mass="33352">MADATKDDASKSWLNDKLLQTLKKIDNEIYILLVGLILLVLLVIMLAICIKIYCCTSKRKFPSSSGTKCVRHQQSMTSPLDSPMRGIMTRQPELLSTQVAKQSNFQVHNSPNTLPLANQIPSTQNQQNPYSKTPPQNDQIRRQRAPSLQSLPDTHHSYRDYQPSERLLKRNAQTLPTPTNRAGRRSSRPGTAGNLGGDCSTVGSNVGSRDHIVGRLSECPESMPLLVKSRALVHHQADESIDESIDPARSGVPNGGTTIPQSLGSKGPPTLQMLPSTTSATNTNNLTPDHLKPEVAFSRYKEQG</sequence>
<feature type="compositionally biased region" description="Polar residues" evidence="1">
    <location>
        <begin position="62"/>
        <end position="80"/>
    </location>
</feature>
<name>E4WX49_OIKDI</name>
<keyword evidence="2" id="KW-0812">Transmembrane</keyword>
<organism evidence="3">
    <name type="scientific">Oikopleura dioica</name>
    <name type="common">Tunicate</name>
    <dbReference type="NCBI Taxonomy" id="34765"/>
    <lineage>
        <taxon>Eukaryota</taxon>
        <taxon>Metazoa</taxon>
        <taxon>Chordata</taxon>
        <taxon>Tunicata</taxon>
        <taxon>Appendicularia</taxon>
        <taxon>Copelata</taxon>
        <taxon>Oikopleuridae</taxon>
        <taxon>Oikopleura</taxon>
    </lineage>
</organism>
<evidence type="ECO:0000313" key="3">
    <source>
        <dbReference type="EMBL" id="CBY21941.1"/>
    </source>
</evidence>
<feature type="compositionally biased region" description="Basic and acidic residues" evidence="1">
    <location>
        <begin position="153"/>
        <end position="168"/>
    </location>
</feature>
<feature type="region of interest" description="Disordered" evidence="1">
    <location>
        <begin position="60"/>
        <end position="86"/>
    </location>
</feature>
<dbReference type="Proteomes" id="UP000001307">
    <property type="component" value="Unassembled WGS sequence"/>
</dbReference>
<dbReference type="AlphaFoldDB" id="E4WX49"/>
<feature type="region of interest" description="Disordered" evidence="1">
    <location>
        <begin position="108"/>
        <end position="206"/>
    </location>
</feature>
<gene>
    <name evidence="3" type="ORF">GSOID_T00011476001</name>
</gene>
<protein>
    <submittedName>
        <fullName evidence="3">Uncharacterized protein</fullName>
    </submittedName>
</protein>
<feature type="compositionally biased region" description="Polar residues" evidence="1">
    <location>
        <begin position="108"/>
        <end position="138"/>
    </location>
</feature>
<keyword evidence="2" id="KW-0472">Membrane</keyword>
<evidence type="ECO:0000256" key="1">
    <source>
        <dbReference type="SAM" id="MobiDB-lite"/>
    </source>
</evidence>
<feature type="compositionally biased region" description="Polar residues" evidence="1">
    <location>
        <begin position="171"/>
        <end position="180"/>
    </location>
</feature>
<feature type="compositionally biased region" description="Basic and acidic residues" evidence="1">
    <location>
        <begin position="289"/>
        <end position="304"/>
    </location>
</feature>
<keyword evidence="2" id="KW-1133">Transmembrane helix</keyword>
<evidence type="ECO:0000256" key="2">
    <source>
        <dbReference type="SAM" id="Phobius"/>
    </source>
</evidence>
<feature type="region of interest" description="Disordered" evidence="1">
    <location>
        <begin position="238"/>
        <end position="304"/>
    </location>
</feature>
<proteinExistence type="predicted"/>
<evidence type="ECO:0000313" key="4">
    <source>
        <dbReference type="Proteomes" id="UP000001307"/>
    </source>
</evidence>
<keyword evidence="4" id="KW-1185">Reference proteome</keyword>
<feature type="compositionally biased region" description="Low complexity" evidence="1">
    <location>
        <begin position="274"/>
        <end position="288"/>
    </location>
</feature>
<feature type="transmembrane region" description="Helical" evidence="2">
    <location>
        <begin position="29"/>
        <end position="54"/>
    </location>
</feature>
<dbReference type="InParanoid" id="E4WX49"/>